<evidence type="ECO:0000313" key="1">
    <source>
        <dbReference type="EMBL" id="QBX06858.1"/>
    </source>
</evidence>
<sequence>MYSEYLCNLIQDALRALGNAYEDAGYRLIEAIERSLVSYGHNTTFSNWLNPQMAYANYIPRPLSPDVVSFGTREERVRAHDLWMKHSNQARLGWVETMLVRGHIEIDVVDAAGDWEREAV</sequence>
<keyword evidence="2" id="KW-1185">Reference proteome</keyword>
<evidence type="ECO:0000313" key="2">
    <source>
        <dbReference type="Proteomes" id="UP000296455"/>
    </source>
</evidence>
<protein>
    <submittedName>
        <fullName evidence="1">Uncharacterized protein</fullName>
    </submittedName>
</protein>
<gene>
    <name evidence="1" type="ORF">BcepSaruman_445</name>
</gene>
<accession>A0A4D5ZIH4</accession>
<dbReference type="EMBL" id="MK552140">
    <property type="protein sequence ID" value="QBX06858.1"/>
    <property type="molecule type" value="Genomic_DNA"/>
</dbReference>
<organism evidence="1 2">
    <name type="scientific">Burkholderia phage BcepSaruman</name>
    <dbReference type="NCBI Taxonomy" id="2530032"/>
    <lineage>
        <taxon>Viruses</taxon>
        <taxon>Duplodnaviria</taxon>
        <taxon>Heunggongvirae</taxon>
        <taxon>Uroviricota</taxon>
        <taxon>Caudoviricetes</taxon>
        <taxon>Sarumanvirus</taxon>
        <taxon>Sarumanvirus bcepsaruman</taxon>
    </lineage>
</organism>
<reference evidence="1 2" key="1">
    <citation type="submission" date="2019-02" db="EMBL/GenBank/DDBJ databases">
        <title>Complete genome sequence of Burkholderia cenocepacia phage BcepSaruman.</title>
        <authorList>
            <person name="Park K."/>
            <person name="Liu M."/>
            <person name="Gill J."/>
        </authorList>
    </citation>
    <scope>NUCLEOTIDE SEQUENCE [LARGE SCALE GENOMIC DNA]</scope>
</reference>
<name>A0A4D5ZIH4_9CAUD</name>
<dbReference type="Proteomes" id="UP000296455">
    <property type="component" value="Segment"/>
</dbReference>
<proteinExistence type="predicted"/>